<keyword evidence="4" id="KW-0712">Selenocysteine</keyword>
<dbReference type="Pfam" id="PF04592">
    <property type="entry name" value="SelP_N"/>
    <property type="match status" value="1"/>
</dbReference>
<feature type="compositionally biased region" description="Polar residues" evidence="6">
    <location>
        <begin position="195"/>
        <end position="208"/>
    </location>
</feature>
<proteinExistence type="predicted"/>
<dbReference type="GO" id="GO:0008430">
    <property type="term" value="F:selenium binding"/>
    <property type="evidence" value="ECO:0007669"/>
    <property type="project" value="InterPro"/>
</dbReference>
<dbReference type="GO" id="GO:0001887">
    <property type="term" value="P:selenium compound metabolic process"/>
    <property type="evidence" value="ECO:0007669"/>
    <property type="project" value="TreeGrafter"/>
</dbReference>
<evidence type="ECO:0000256" key="3">
    <source>
        <dbReference type="ARBA" id="ARBA00022729"/>
    </source>
</evidence>
<feature type="region of interest" description="Disordered" evidence="6">
    <location>
        <begin position="186"/>
        <end position="208"/>
    </location>
</feature>
<name>A0A8C4X8T5_ERPCA</name>
<comment type="subcellular location">
    <subcellularLocation>
        <location evidence="1">Secreted</location>
    </subcellularLocation>
</comment>
<dbReference type="Ensembl" id="ENSECRT00000013353.1">
    <property type="protein sequence ID" value="ENSECRP00000013122.1"/>
    <property type="gene ID" value="ENSECRG00000008766.1"/>
</dbReference>
<reference evidence="8" key="2">
    <citation type="submission" date="2025-08" db="UniProtKB">
        <authorList>
            <consortium name="Ensembl"/>
        </authorList>
    </citation>
    <scope>IDENTIFICATION</scope>
</reference>
<keyword evidence="2" id="KW-0964">Secreted</keyword>
<accession>A0A8C4X8T5</accession>
<keyword evidence="5" id="KW-0325">Glycoprotein</keyword>
<organism evidence="8 9">
    <name type="scientific">Erpetoichthys calabaricus</name>
    <name type="common">Rope fish</name>
    <name type="synonym">Calamoichthys calabaricus</name>
    <dbReference type="NCBI Taxonomy" id="27687"/>
    <lineage>
        <taxon>Eukaryota</taxon>
        <taxon>Metazoa</taxon>
        <taxon>Chordata</taxon>
        <taxon>Craniata</taxon>
        <taxon>Vertebrata</taxon>
        <taxon>Euteleostomi</taxon>
        <taxon>Actinopterygii</taxon>
        <taxon>Polypteriformes</taxon>
        <taxon>Polypteridae</taxon>
        <taxon>Erpetoichthys</taxon>
    </lineage>
</organism>
<dbReference type="InterPro" id="IPR037941">
    <property type="entry name" value="SeP"/>
</dbReference>
<reference evidence="8" key="1">
    <citation type="submission" date="2021-06" db="EMBL/GenBank/DDBJ databases">
        <authorList>
            <consortium name="Wellcome Sanger Institute Data Sharing"/>
        </authorList>
    </citation>
    <scope>NUCLEOTIDE SEQUENCE [LARGE SCALE GENOMIC DNA]</scope>
</reference>
<feature type="domain" description="Selenoprotein P N-terminal" evidence="7">
    <location>
        <begin position="1"/>
        <end position="198"/>
    </location>
</feature>
<protein>
    <submittedName>
        <fullName evidence="8">Selenoprotein Pb-like</fullName>
    </submittedName>
</protein>
<dbReference type="PANTHER" id="PTHR10105">
    <property type="entry name" value="SELENOPROTEIN P"/>
    <property type="match status" value="1"/>
</dbReference>
<dbReference type="AlphaFoldDB" id="A0A8C4X8T5"/>
<evidence type="ECO:0000256" key="6">
    <source>
        <dbReference type="SAM" id="MobiDB-lite"/>
    </source>
</evidence>
<dbReference type="PANTHER" id="PTHR10105:SF4">
    <property type="entry name" value="SELENOPROTEIN P2"/>
    <property type="match status" value="1"/>
</dbReference>
<dbReference type="GeneTree" id="ENSGT00510000049326"/>
<sequence>MQASRLEGLRERLFKSNISEVAFLIVNEKSPQSRAMYWELKRKTPEGIPVYQQSILQQDVWETLEGDKDDFLIYDRCGKLTFHVVLPYSYLHYPYVEAAIRVTYLRNMCGNCSLDSNSTAEDNRNITAGDSVMILNLNITRSVETASPDEGNNATLYEVPKHTADVSQHHEHDSQLHHVITQTDVQNSDGHEATNLDSQQTQLNVEDT</sequence>
<evidence type="ECO:0000313" key="8">
    <source>
        <dbReference type="Ensembl" id="ENSECRP00000013122.1"/>
    </source>
</evidence>
<dbReference type="Proteomes" id="UP000694620">
    <property type="component" value="Chromosome 10"/>
</dbReference>
<evidence type="ECO:0000256" key="1">
    <source>
        <dbReference type="ARBA" id="ARBA00004613"/>
    </source>
</evidence>
<dbReference type="GO" id="GO:0005576">
    <property type="term" value="C:extracellular region"/>
    <property type="evidence" value="ECO:0007669"/>
    <property type="project" value="UniProtKB-SubCell"/>
</dbReference>
<evidence type="ECO:0000256" key="5">
    <source>
        <dbReference type="ARBA" id="ARBA00023180"/>
    </source>
</evidence>
<evidence type="ECO:0000259" key="7">
    <source>
        <dbReference type="Pfam" id="PF04592"/>
    </source>
</evidence>
<keyword evidence="3" id="KW-0732">Signal</keyword>
<dbReference type="InterPro" id="IPR007671">
    <property type="entry name" value="Selenoprotein-P_N"/>
</dbReference>
<evidence type="ECO:0000313" key="9">
    <source>
        <dbReference type="Proteomes" id="UP000694620"/>
    </source>
</evidence>
<gene>
    <name evidence="8" type="primary">selenop2</name>
</gene>
<keyword evidence="9" id="KW-1185">Reference proteome</keyword>
<evidence type="ECO:0000256" key="4">
    <source>
        <dbReference type="ARBA" id="ARBA00022933"/>
    </source>
</evidence>
<reference evidence="8" key="3">
    <citation type="submission" date="2025-09" db="UniProtKB">
        <authorList>
            <consortium name="Ensembl"/>
        </authorList>
    </citation>
    <scope>IDENTIFICATION</scope>
</reference>
<evidence type="ECO:0000256" key="2">
    <source>
        <dbReference type="ARBA" id="ARBA00022525"/>
    </source>
</evidence>